<evidence type="ECO:0000313" key="2">
    <source>
        <dbReference type="Proteomes" id="UP000283832"/>
    </source>
</evidence>
<sequence>MIDDVGEDWFAFRDDADAGEPGAFLYLPVDDVERYLQAMRPEDVAGVFGPEVSLAEARYRLALVHVEENLLSHHSGIRYVVLDGEEIRIFDTSAPADPPAGNYQWNA</sequence>
<dbReference type="Proteomes" id="UP000283832">
    <property type="component" value="Unassembled WGS sequence"/>
</dbReference>
<dbReference type="AlphaFoldDB" id="A0A418MSH5"/>
<dbReference type="EMBL" id="QXEC01000016">
    <property type="protein sequence ID" value="RIV36999.1"/>
    <property type="molecule type" value="Genomic_DNA"/>
</dbReference>
<gene>
    <name evidence="1" type="ORF">D2L64_17235</name>
</gene>
<protein>
    <submittedName>
        <fullName evidence="1">Uncharacterized protein</fullName>
    </submittedName>
</protein>
<organism evidence="1 2">
    <name type="scientific">Micromonospora radicis</name>
    <dbReference type="NCBI Taxonomy" id="1894971"/>
    <lineage>
        <taxon>Bacteria</taxon>
        <taxon>Bacillati</taxon>
        <taxon>Actinomycetota</taxon>
        <taxon>Actinomycetes</taxon>
        <taxon>Micromonosporales</taxon>
        <taxon>Micromonosporaceae</taxon>
        <taxon>Micromonospora</taxon>
    </lineage>
</organism>
<keyword evidence="2" id="KW-1185">Reference proteome</keyword>
<accession>A0A418MSH5</accession>
<evidence type="ECO:0000313" key="1">
    <source>
        <dbReference type="EMBL" id="RIV36999.1"/>
    </source>
</evidence>
<proteinExistence type="predicted"/>
<comment type="caution">
    <text evidence="1">The sequence shown here is derived from an EMBL/GenBank/DDBJ whole genome shotgun (WGS) entry which is preliminary data.</text>
</comment>
<name>A0A418MSH5_9ACTN</name>
<reference evidence="1 2" key="1">
    <citation type="submission" date="2018-08" db="EMBL/GenBank/DDBJ databases">
        <title>Jishengella sp. nov., isolated from a root of Azadirachta indica A. Juss. var. siamensis Valenton.</title>
        <authorList>
            <person name="Kuncharoen N."/>
            <person name="Tanasupawat S."/>
            <person name="Kudo T."/>
            <person name="Ohkuma M."/>
        </authorList>
    </citation>
    <scope>NUCLEOTIDE SEQUENCE [LARGE SCALE GENOMIC DNA]</scope>
    <source>
        <strain evidence="1 2">AZ1-13</strain>
    </source>
</reference>